<dbReference type="Proteomes" id="UP000215914">
    <property type="component" value="Unassembled WGS sequence"/>
</dbReference>
<keyword evidence="3" id="KW-1185">Reference proteome</keyword>
<proteinExistence type="predicted"/>
<evidence type="ECO:0000256" key="1">
    <source>
        <dbReference type="SAM" id="MobiDB-lite"/>
    </source>
</evidence>
<protein>
    <submittedName>
        <fullName evidence="2">Uncharacterized protein</fullName>
    </submittedName>
</protein>
<organism evidence="2 3">
    <name type="scientific">Helianthus annuus</name>
    <name type="common">Common sunflower</name>
    <dbReference type="NCBI Taxonomy" id="4232"/>
    <lineage>
        <taxon>Eukaryota</taxon>
        <taxon>Viridiplantae</taxon>
        <taxon>Streptophyta</taxon>
        <taxon>Embryophyta</taxon>
        <taxon>Tracheophyta</taxon>
        <taxon>Spermatophyta</taxon>
        <taxon>Magnoliopsida</taxon>
        <taxon>eudicotyledons</taxon>
        <taxon>Gunneridae</taxon>
        <taxon>Pentapetalae</taxon>
        <taxon>asterids</taxon>
        <taxon>campanulids</taxon>
        <taxon>Asterales</taxon>
        <taxon>Asteraceae</taxon>
        <taxon>Asteroideae</taxon>
        <taxon>Heliantheae alliance</taxon>
        <taxon>Heliantheae</taxon>
        <taxon>Helianthus</taxon>
    </lineage>
</organism>
<dbReference type="EMBL" id="MNCJ02000329">
    <property type="protein sequence ID" value="KAF5767778.1"/>
    <property type="molecule type" value="Genomic_DNA"/>
</dbReference>
<reference evidence="2" key="1">
    <citation type="journal article" date="2017" name="Nature">
        <title>The sunflower genome provides insights into oil metabolism, flowering and Asterid evolution.</title>
        <authorList>
            <person name="Badouin H."/>
            <person name="Gouzy J."/>
            <person name="Grassa C.J."/>
            <person name="Murat F."/>
            <person name="Staton S.E."/>
            <person name="Cottret L."/>
            <person name="Lelandais-Briere C."/>
            <person name="Owens G.L."/>
            <person name="Carrere S."/>
            <person name="Mayjonade B."/>
            <person name="Legrand L."/>
            <person name="Gill N."/>
            <person name="Kane N.C."/>
            <person name="Bowers J.E."/>
            <person name="Hubner S."/>
            <person name="Bellec A."/>
            <person name="Berard A."/>
            <person name="Berges H."/>
            <person name="Blanchet N."/>
            <person name="Boniface M.C."/>
            <person name="Brunel D."/>
            <person name="Catrice O."/>
            <person name="Chaidir N."/>
            <person name="Claudel C."/>
            <person name="Donnadieu C."/>
            <person name="Faraut T."/>
            <person name="Fievet G."/>
            <person name="Helmstetter N."/>
            <person name="King M."/>
            <person name="Knapp S.J."/>
            <person name="Lai Z."/>
            <person name="Le Paslier M.C."/>
            <person name="Lippi Y."/>
            <person name="Lorenzon L."/>
            <person name="Mandel J.R."/>
            <person name="Marage G."/>
            <person name="Marchand G."/>
            <person name="Marquand E."/>
            <person name="Bret-Mestries E."/>
            <person name="Morien E."/>
            <person name="Nambeesan S."/>
            <person name="Nguyen T."/>
            <person name="Pegot-Espagnet P."/>
            <person name="Pouilly N."/>
            <person name="Raftis F."/>
            <person name="Sallet E."/>
            <person name="Schiex T."/>
            <person name="Thomas J."/>
            <person name="Vandecasteele C."/>
            <person name="Vares D."/>
            <person name="Vear F."/>
            <person name="Vautrin S."/>
            <person name="Crespi M."/>
            <person name="Mangin B."/>
            <person name="Burke J.M."/>
            <person name="Salse J."/>
            <person name="Munos S."/>
            <person name="Vincourt P."/>
            <person name="Rieseberg L.H."/>
            <person name="Langlade N.B."/>
        </authorList>
    </citation>
    <scope>NUCLEOTIDE SEQUENCE</scope>
    <source>
        <tissue evidence="2">Leaves</tissue>
    </source>
</reference>
<dbReference type="AlphaFoldDB" id="A0A9K3E6Q6"/>
<comment type="caution">
    <text evidence="2">The sequence shown here is derived from an EMBL/GenBank/DDBJ whole genome shotgun (WGS) entry which is preliminary data.</text>
</comment>
<dbReference type="Gramene" id="mRNA:HanXRQr2_Chr14g0628701">
    <property type="protein sequence ID" value="mRNA:HanXRQr2_Chr14g0628701"/>
    <property type="gene ID" value="HanXRQr2_Chr14g0628701"/>
</dbReference>
<feature type="region of interest" description="Disordered" evidence="1">
    <location>
        <begin position="27"/>
        <end position="58"/>
    </location>
</feature>
<evidence type="ECO:0000313" key="2">
    <source>
        <dbReference type="EMBL" id="KAF5767778.1"/>
    </source>
</evidence>
<reference evidence="2" key="2">
    <citation type="submission" date="2020-06" db="EMBL/GenBank/DDBJ databases">
        <title>Helianthus annuus Genome sequencing and assembly Release 2.</title>
        <authorList>
            <person name="Gouzy J."/>
            <person name="Langlade N."/>
            <person name="Munos S."/>
        </authorList>
    </citation>
    <scope>NUCLEOTIDE SEQUENCE</scope>
    <source>
        <tissue evidence="2">Leaves</tissue>
    </source>
</reference>
<name>A0A9K3E6Q6_HELAN</name>
<evidence type="ECO:0000313" key="3">
    <source>
        <dbReference type="Proteomes" id="UP000215914"/>
    </source>
</evidence>
<feature type="compositionally biased region" description="Low complexity" evidence="1">
    <location>
        <begin position="42"/>
        <end position="58"/>
    </location>
</feature>
<sequence>MASSSHAPPSMFDSGASNHAAHDQSFLHSLSEYGGPDEIVLGNGSSHGGASNAGSEHP</sequence>
<gene>
    <name evidence="2" type="ORF">HanXRQr2_Chr14g0628701</name>
</gene>
<accession>A0A9K3E6Q6</accession>